<dbReference type="EMBL" id="SMKX01000003">
    <property type="protein sequence ID" value="TDD62990.1"/>
    <property type="molecule type" value="Genomic_DNA"/>
</dbReference>
<comment type="caution">
    <text evidence="2">The sequence shown here is derived from an EMBL/GenBank/DDBJ whole genome shotgun (WGS) entry which is preliminary data.</text>
</comment>
<name>A0A4R4ZWP7_9ACTN</name>
<proteinExistence type="predicted"/>
<reference evidence="2 3" key="1">
    <citation type="submission" date="2019-03" db="EMBL/GenBank/DDBJ databases">
        <title>Draft genome sequences of novel Actinobacteria.</title>
        <authorList>
            <person name="Sahin N."/>
            <person name="Ay H."/>
            <person name="Saygin H."/>
        </authorList>
    </citation>
    <scope>NUCLEOTIDE SEQUENCE [LARGE SCALE GENOMIC DNA]</scope>
    <source>
        <strain evidence="2 3">JCM 13523</strain>
    </source>
</reference>
<accession>A0A4R4ZWP7</accession>
<dbReference type="Proteomes" id="UP000295124">
    <property type="component" value="Unassembled WGS sequence"/>
</dbReference>
<sequence>MANEPNPYETHKSGENAEFQTQRSISKALDGVASPSQKSAKSAAELAADEAAQAAESKRIQDRLQGL</sequence>
<dbReference type="RefSeq" id="WP_132164454.1">
    <property type="nucleotide sequence ID" value="NZ_SMKX01000003.1"/>
</dbReference>
<feature type="region of interest" description="Disordered" evidence="1">
    <location>
        <begin position="1"/>
        <end position="22"/>
    </location>
</feature>
<protein>
    <submittedName>
        <fullName evidence="2">Uncharacterized protein</fullName>
    </submittedName>
</protein>
<evidence type="ECO:0000313" key="2">
    <source>
        <dbReference type="EMBL" id="TDD62990.1"/>
    </source>
</evidence>
<evidence type="ECO:0000313" key="3">
    <source>
        <dbReference type="Proteomes" id="UP000295124"/>
    </source>
</evidence>
<organism evidence="2 3">
    <name type="scientific">Kribbella antibiotica</name>
    <dbReference type="NCBI Taxonomy" id="190195"/>
    <lineage>
        <taxon>Bacteria</taxon>
        <taxon>Bacillati</taxon>
        <taxon>Actinomycetota</taxon>
        <taxon>Actinomycetes</taxon>
        <taxon>Propionibacteriales</taxon>
        <taxon>Kribbellaceae</taxon>
        <taxon>Kribbella</taxon>
    </lineage>
</organism>
<evidence type="ECO:0000256" key="1">
    <source>
        <dbReference type="SAM" id="MobiDB-lite"/>
    </source>
</evidence>
<dbReference type="AlphaFoldDB" id="A0A4R4ZWP7"/>
<gene>
    <name evidence="2" type="ORF">E1263_01385</name>
</gene>
<keyword evidence="3" id="KW-1185">Reference proteome</keyword>